<dbReference type="AlphaFoldDB" id="A0AA97KEP1"/>
<keyword evidence="6" id="KW-1185">Reference proteome</keyword>
<evidence type="ECO:0000256" key="5">
    <source>
        <dbReference type="SAM" id="SignalP"/>
    </source>
</evidence>
<dbReference type="RefSeq" id="XP_054854069.1">
    <property type="nucleotide sequence ID" value="XM_054998094.1"/>
</dbReference>
<name>A0AA97KEP1_EUBMA</name>
<dbReference type="GeneID" id="129342377"/>
<evidence type="ECO:0000256" key="3">
    <source>
        <dbReference type="ARBA" id="ARBA00022525"/>
    </source>
</evidence>
<dbReference type="PANTHER" id="PTHR10500:SF7">
    <property type="entry name" value="BETA-MICROSEMINOPROTEIN"/>
    <property type="match status" value="1"/>
</dbReference>
<accession>A0AA97KEP1</accession>
<dbReference type="GO" id="GO:0005576">
    <property type="term" value="C:extracellular region"/>
    <property type="evidence" value="ECO:0007669"/>
    <property type="project" value="UniProtKB-SubCell"/>
</dbReference>
<proteinExistence type="inferred from homology"/>
<evidence type="ECO:0000256" key="1">
    <source>
        <dbReference type="ARBA" id="ARBA00004613"/>
    </source>
</evidence>
<evidence type="ECO:0000313" key="7">
    <source>
        <dbReference type="RefSeq" id="XP_054854069.1"/>
    </source>
</evidence>
<dbReference type="InterPro" id="IPR008735">
    <property type="entry name" value="PSP94"/>
</dbReference>
<comment type="subcellular location">
    <subcellularLocation>
        <location evidence="1">Secreted</location>
    </subcellularLocation>
</comment>
<feature type="chain" id="PRO_5041707655" evidence="5">
    <location>
        <begin position="20"/>
        <end position="124"/>
    </location>
</feature>
<sequence length="124" mass="13749">MKVLLPLTVSCITLALCQAACFLTLPTLEIRNGAMVPQDGCIDAYDKKKYPFESEWNTAHCLRCSCRVTGMECCTRFGGIADVQGCNGVVDFETCTYKFYSLDNPEEPCFEASETKSIHISDPK</sequence>
<evidence type="ECO:0000256" key="4">
    <source>
        <dbReference type="ARBA" id="ARBA00023157"/>
    </source>
</evidence>
<organism evidence="6 7">
    <name type="scientific">Eublepharis macularius</name>
    <name type="common">Leopard gecko</name>
    <name type="synonym">Cyrtodactylus macularius</name>
    <dbReference type="NCBI Taxonomy" id="481883"/>
    <lineage>
        <taxon>Eukaryota</taxon>
        <taxon>Metazoa</taxon>
        <taxon>Chordata</taxon>
        <taxon>Craniata</taxon>
        <taxon>Vertebrata</taxon>
        <taxon>Euteleostomi</taxon>
        <taxon>Lepidosauria</taxon>
        <taxon>Squamata</taxon>
        <taxon>Bifurcata</taxon>
        <taxon>Gekkota</taxon>
        <taxon>Eublepharidae</taxon>
        <taxon>Eublepharinae</taxon>
        <taxon>Eublepharis</taxon>
    </lineage>
</organism>
<comment type="similarity">
    <text evidence="2">Belongs to the beta-microseminoprotein family.</text>
</comment>
<feature type="signal peptide" evidence="5">
    <location>
        <begin position="1"/>
        <end position="19"/>
    </location>
</feature>
<keyword evidence="3" id="KW-0964">Secreted</keyword>
<gene>
    <name evidence="7" type="primary">LOC129342377</name>
</gene>
<protein>
    <submittedName>
        <fullName evidence="7">Small serum protein 2-like</fullName>
    </submittedName>
</protein>
<evidence type="ECO:0000313" key="6">
    <source>
        <dbReference type="Proteomes" id="UP001190640"/>
    </source>
</evidence>
<dbReference type="Proteomes" id="UP001190640">
    <property type="component" value="Chromosome 14"/>
</dbReference>
<dbReference type="Gene3D" id="2.60.40.1900">
    <property type="entry name" value="Beta-microseminoprotein (PSP94) domain"/>
    <property type="match status" value="1"/>
</dbReference>
<keyword evidence="4" id="KW-1015">Disulfide bond</keyword>
<reference evidence="7" key="1">
    <citation type="submission" date="2025-08" db="UniProtKB">
        <authorList>
            <consortium name="RefSeq"/>
        </authorList>
    </citation>
    <scope>IDENTIFICATION</scope>
    <source>
        <tissue evidence="7">Blood</tissue>
    </source>
</reference>
<keyword evidence="5" id="KW-0732">Signal</keyword>
<evidence type="ECO:0000256" key="2">
    <source>
        <dbReference type="ARBA" id="ARBA00010352"/>
    </source>
</evidence>
<dbReference type="Pfam" id="PF05825">
    <property type="entry name" value="PSP94"/>
    <property type="match status" value="1"/>
</dbReference>
<dbReference type="KEGG" id="emc:129342377"/>
<dbReference type="PANTHER" id="PTHR10500">
    <property type="entry name" value="BETA-MICROSEMINOPROTEIN"/>
    <property type="match status" value="1"/>
</dbReference>